<dbReference type="Proteomes" id="UP000838763">
    <property type="component" value="Unassembled WGS sequence"/>
</dbReference>
<dbReference type="EMBL" id="CALLCH030000002">
    <property type="protein sequence ID" value="CAI4211521.1"/>
    <property type="molecule type" value="Genomic_DNA"/>
</dbReference>
<evidence type="ECO:0000313" key="2">
    <source>
        <dbReference type="EMBL" id="CAI4211521.1"/>
    </source>
</evidence>
<proteinExistence type="predicted"/>
<evidence type="ECO:0000313" key="3">
    <source>
        <dbReference type="Proteomes" id="UP000838763"/>
    </source>
</evidence>
<evidence type="ECO:0000256" key="1">
    <source>
        <dbReference type="SAM" id="MobiDB-lite"/>
    </source>
</evidence>
<gene>
    <name evidence="2" type="ORF">PPNO1_LOCUS1303</name>
</gene>
<dbReference type="OrthoDB" id="4581301at2759"/>
<sequence length="469" mass="50694">MVVGKAPAPSRALLQLERGARLRVPPGWPPPPQSRHGSAGACFSCQARPRERAHEQHESTTKRWLSKIPVHGVQDGSAATTTTSNLLVPGMETKRGAGRGILYVQKRRDGREYAWIPLHPQSYAEMLRRNNMPSTARQDEGPLLAWAASALTASETTPPASLPALTQVYSGAKDLPALRRLLTLSLRQGVAIPRLESEQERVYESIATGTLPAEWKDPYVLLGLIISLEQCLAAQDSRLDARFHLVALEQSGKAFHLDFVARYLGLALEAHAAAPGRGLASFPESVRATLEALASRLRSASEPGIDQFTREALLYLLVGAPAADRGQPSFRAAMTGKFVRERAFPEYVRILAEMGALRTLWHEWTALKVPGATGGWPWEPEAVFARALLGAHRLVLGVEADLEVLPDEPSVEEEEEDGGVPLPGTEAGTMPGALPGLVRDGLDCGSAEEAIVRIQQVISEVVEGSAGKE</sequence>
<dbReference type="AlphaFoldDB" id="A0A9P1GVP7"/>
<reference evidence="2" key="1">
    <citation type="submission" date="2022-11" db="EMBL/GenBank/DDBJ databases">
        <authorList>
            <person name="Scott C."/>
            <person name="Bruce N."/>
        </authorList>
    </citation>
    <scope>NUCLEOTIDE SEQUENCE</scope>
</reference>
<keyword evidence="3" id="KW-1185">Reference proteome</keyword>
<name>A0A9P1GVP7_9PEZI</name>
<organism evidence="2 3">
    <name type="scientific">Parascedosporium putredinis</name>
    <dbReference type="NCBI Taxonomy" id="1442378"/>
    <lineage>
        <taxon>Eukaryota</taxon>
        <taxon>Fungi</taxon>
        <taxon>Dikarya</taxon>
        <taxon>Ascomycota</taxon>
        <taxon>Pezizomycotina</taxon>
        <taxon>Sordariomycetes</taxon>
        <taxon>Hypocreomycetidae</taxon>
        <taxon>Microascales</taxon>
        <taxon>Microascaceae</taxon>
        <taxon>Parascedosporium</taxon>
    </lineage>
</organism>
<comment type="caution">
    <text evidence="2">The sequence shown here is derived from an EMBL/GenBank/DDBJ whole genome shotgun (WGS) entry which is preliminary data.</text>
</comment>
<accession>A0A9P1GVP7</accession>
<feature type="region of interest" description="Disordered" evidence="1">
    <location>
        <begin position="406"/>
        <end position="435"/>
    </location>
</feature>
<feature type="compositionally biased region" description="Acidic residues" evidence="1">
    <location>
        <begin position="406"/>
        <end position="418"/>
    </location>
</feature>
<protein>
    <submittedName>
        <fullName evidence="2">Uncharacterized protein</fullName>
    </submittedName>
</protein>